<feature type="transmembrane region" description="Helical" evidence="1">
    <location>
        <begin position="70"/>
        <end position="87"/>
    </location>
</feature>
<evidence type="ECO:0000313" key="2">
    <source>
        <dbReference type="EMBL" id="EFG81106.1"/>
    </source>
</evidence>
<feature type="transmembrane region" description="Helical" evidence="1">
    <location>
        <begin position="40"/>
        <end position="58"/>
    </location>
</feature>
<feature type="non-terminal residue" evidence="2">
    <location>
        <position position="88"/>
    </location>
</feature>
<feature type="transmembrane region" description="Helical" evidence="1">
    <location>
        <begin position="6"/>
        <end position="28"/>
    </location>
</feature>
<dbReference type="InterPro" id="IPR004676">
    <property type="entry name" value="Cd-R_transporter"/>
</dbReference>
<comment type="caution">
    <text evidence="2">The sequence shown here is derived from an EMBL/GenBank/DDBJ whole genome shotgun (WGS) entry which is preliminary data.</text>
</comment>
<evidence type="ECO:0008006" key="4">
    <source>
        <dbReference type="Google" id="ProtNLM"/>
    </source>
</evidence>
<evidence type="ECO:0000256" key="1">
    <source>
        <dbReference type="SAM" id="Phobius"/>
    </source>
</evidence>
<accession>A0ABN0AEF8</accession>
<name>A0ABN0AEF8_CORAM</name>
<gene>
    <name evidence="2" type="ORF">HMPREF0281_01653</name>
</gene>
<protein>
    <recommendedName>
        <fullName evidence="4">Cadmium resistance transporter</fullName>
    </recommendedName>
</protein>
<keyword evidence="1" id="KW-1133">Transmembrane helix</keyword>
<keyword evidence="1" id="KW-0472">Membrane</keyword>
<dbReference type="RefSeq" id="WP_003847956.1">
    <property type="nucleotide sequence ID" value="NZ_GG771297.1"/>
</dbReference>
<dbReference type="EMBL" id="ADNS01000014">
    <property type="protein sequence ID" value="EFG81106.1"/>
    <property type="molecule type" value="Genomic_DNA"/>
</dbReference>
<evidence type="ECO:0000313" key="3">
    <source>
        <dbReference type="Proteomes" id="UP000006015"/>
    </source>
</evidence>
<organism evidence="2 3">
    <name type="scientific">Corynebacterium ammoniagenes DSM 20306</name>
    <dbReference type="NCBI Taxonomy" id="649754"/>
    <lineage>
        <taxon>Bacteria</taxon>
        <taxon>Bacillati</taxon>
        <taxon>Actinomycetota</taxon>
        <taxon>Actinomycetes</taxon>
        <taxon>Mycobacteriales</taxon>
        <taxon>Corynebacteriaceae</taxon>
        <taxon>Corynebacterium</taxon>
    </lineage>
</organism>
<dbReference type="Pfam" id="PF03596">
    <property type="entry name" value="Cad"/>
    <property type="match status" value="1"/>
</dbReference>
<dbReference type="Proteomes" id="UP000006015">
    <property type="component" value="Unassembled WGS sequence"/>
</dbReference>
<proteinExistence type="predicted"/>
<sequence length="88" mass="9107">MVTGLLGAVGLFIATNIDDIIVLSLFFARGAGQAGTTLRILAGQYLGFAGILAAAILVTLGADAFLPTEVIPYFGLIPLTLGLWAAWQ</sequence>
<keyword evidence="3" id="KW-1185">Reference proteome</keyword>
<keyword evidence="1" id="KW-0812">Transmembrane</keyword>
<reference evidence="2 3" key="1">
    <citation type="submission" date="2010-04" db="EMBL/GenBank/DDBJ databases">
        <authorList>
            <person name="Weinstock G."/>
            <person name="Sodergren E."/>
            <person name="Clifton S."/>
            <person name="Fulton L."/>
            <person name="Fulton B."/>
            <person name="Courtney L."/>
            <person name="Fronick C."/>
            <person name="Harrison M."/>
            <person name="Strong C."/>
            <person name="Farmer C."/>
            <person name="Delahaunty K."/>
            <person name="Markovic C."/>
            <person name="Hall O."/>
            <person name="Minx P."/>
            <person name="Tomlinson C."/>
            <person name="Mitreva M."/>
            <person name="Hou S."/>
            <person name="Wollam A."/>
            <person name="Pepin K.H."/>
            <person name="Johnson M."/>
            <person name="Bhonagiri V."/>
            <person name="Zhang X."/>
            <person name="Suruliraj S."/>
            <person name="Warren W."/>
            <person name="Chinwalla A."/>
            <person name="Mardis E.R."/>
            <person name="Wilson R.K."/>
        </authorList>
    </citation>
    <scope>NUCLEOTIDE SEQUENCE [LARGE SCALE GENOMIC DNA]</scope>
    <source>
        <strain evidence="2 3">DSM 20306</strain>
    </source>
</reference>